<keyword evidence="8" id="KW-1185">Reference proteome</keyword>
<gene>
    <name evidence="7" type="ORF">H9W84_06430</name>
</gene>
<evidence type="ECO:0008006" key="9">
    <source>
        <dbReference type="Google" id="ProtNLM"/>
    </source>
</evidence>
<accession>A0A9X2A3R9</accession>
<evidence type="ECO:0000313" key="7">
    <source>
        <dbReference type="EMBL" id="MCG8147767.1"/>
    </source>
</evidence>
<dbReference type="AlphaFoldDB" id="A0A9X2A3R9"/>
<feature type="transmembrane region" description="Helical" evidence="6">
    <location>
        <begin position="44"/>
        <end position="68"/>
    </location>
</feature>
<feature type="transmembrane region" description="Helical" evidence="6">
    <location>
        <begin position="374"/>
        <end position="393"/>
    </location>
</feature>
<proteinExistence type="predicted"/>
<sequence length="509" mass="57785">MSNKLIFTNTIALYLRLLITLVVSLFTTRIVLKNLGVEDYGLYGTVAGIIALIAFLQNALSGATNRFFNIEMVKGDIKHIQRLFTTSLFLHVCIAVFICLALEIVGVIGLKYYIHIPDGKLALANNVLHLSILSLLILILTIPFEALLIAKENFKAYAFISVFETFAKLAVAYSLVFFASEKLVYYAFGLLLSTLLTRSIYVLVTKHLYQEVRLKTGIDKGFLKQIFSFVGWDLYGNFAVILRAHGTTLIMNNFFGLIMVASIQIGNQILAAVSSFSNNFLMAVNPQIMRSYAENDTNRMNEITIYSSKYSFYLMLLICVPIIMNINYILRFWLGNPPQYASMISILTLLNTLLAIIFNPIITLIHATGNVRRISLITGSLIILTLPITYFLLKNKFDYKVVYVCFIFCSLFAGLLNLYIAKIQVFNFNVRKFIFNVLLNVLMVASLIFLVLYQGSKNIIVDNFLMFILVGLIEGIFAITFIYLFGIEKKHKIFIIKFFKSKLKMKNHT</sequence>
<feature type="transmembrane region" description="Helical" evidence="6">
    <location>
        <begin position="254"/>
        <end position="273"/>
    </location>
</feature>
<feature type="transmembrane region" description="Helical" evidence="6">
    <location>
        <begin position="433"/>
        <end position="452"/>
    </location>
</feature>
<dbReference type="GO" id="GO:0015297">
    <property type="term" value="F:antiporter activity"/>
    <property type="evidence" value="ECO:0007669"/>
    <property type="project" value="InterPro"/>
</dbReference>
<evidence type="ECO:0000256" key="2">
    <source>
        <dbReference type="ARBA" id="ARBA00022475"/>
    </source>
</evidence>
<feature type="transmembrane region" description="Helical" evidence="6">
    <location>
        <begin position="126"/>
        <end position="149"/>
    </location>
</feature>
<feature type="transmembrane region" description="Helical" evidence="6">
    <location>
        <begin position="464"/>
        <end position="487"/>
    </location>
</feature>
<evidence type="ECO:0000256" key="3">
    <source>
        <dbReference type="ARBA" id="ARBA00022692"/>
    </source>
</evidence>
<dbReference type="RefSeq" id="WP_239742500.1">
    <property type="nucleotide sequence ID" value="NZ_JACSYB010000001.1"/>
</dbReference>
<comment type="caution">
    <text evidence="7">The sequence shown here is derived from an EMBL/GenBank/DDBJ whole genome shotgun (WGS) entry which is preliminary data.</text>
</comment>
<feature type="transmembrane region" description="Helical" evidence="6">
    <location>
        <begin position="225"/>
        <end position="242"/>
    </location>
</feature>
<keyword evidence="5 6" id="KW-0472">Membrane</keyword>
<evidence type="ECO:0000313" key="8">
    <source>
        <dbReference type="Proteomes" id="UP001139238"/>
    </source>
</evidence>
<name>A0A9X2A3R9_9GAMM</name>
<feature type="transmembrane region" description="Helical" evidence="6">
    <location>
        <begin position="12"/>
        <end position="32"/>
    </location>
</feature>
<evidence type="ECO:0000256" key="1">
    <source>
        <dbReference type="ARBA" id="ARBA00004651"/>
    </source>
</evidence>
<dbReference type="GO" id="GO:0042910">
    <property type="term" value="F:xenobiotic transmembrane transporter activity"/>
    <property type="evidence" value="ECO:0007669"/>
    <property type="project" value="InterPro"/>
</dbReference>
<keyword evidence="4 6" id="KW-1133">Transmembrane helix</keyword>
<dbReference type="Pfam" id="PF01554">
    <property type="entry name" value="MatE"/>
    <property type="match status" value="1"/>
</dbReference>
<dbReference type="GO" id="GO:0005886">
    <property type="term" value="C:plasma membrane"/>
    <property type="evidence" value="ECO:0007669"/>
    <property type="project" value="UniProtKB-SubCell"/>
</dbReference>
<evidence type="ECO:0000256" key="4">
    <source>
        <dbReference type="ARBA" id="ARBA00022989"/>
    </source>
</evidence>
<feature type="transmembrane region" description="Helical" evidence="6">
    <location>
        <begin position="184"/>
        <end position="204"/>
    </location>
</feature>
<keyword evidence="3 6" id="KW-0812">Transmembrane</keyword>
<evidence type="ECO:0000256" key="6">
    <source>
        <dbReference type="SAM" id="Phobius"/>
    </source>
</evidence>
<comment type="subcellular location">
    <subcellularLocation>
        <location evidence="1">Cell membrane</location>
        <topology evidence="1">Multi-pass membrane protein</topology>
    </subcellularLocation>
</comment>
<dbReference type="Proteomes" id="UP001139238">
    <property type="component" value="Unassembled WGS sequence"/>
</dbReference>
<organism evidence="7 8">
    <name type="scientific">Moraxella tetraodonis</name>
    <dbReference type="NCBI Taxonomy" id="2767221"/>
    <lineage>
        <taxon>Bacteria</taxon>
        <taxon>Pseudomonadati</taxon>
        <taxon>Pseudomonadota</taxon>
        <taxon>Gammaproteobacteria</taxon>
        <taxon>Moraxellales</taxon>
        <taxon>Moraxellaceae</taxon>
        <taxon>Moraxella</taxon>
    </lineage>
</organism>
<dbReference type="PANTHER" id="PTHR30250:SF26">
    <property type="entry name" value="PSMA PROTEIN"/>
    <property type="match status" value="1"/>
</dbReference>
<feature type="transmembrane region" description="Helical" evidence="6">
    <location>
        <begin position="156"/>
        <end position="178"/>
    </location>
</feature>
<dbReference type="PANTHER" id="PTHR30250">
    <property type="entry name" value="PST FAMILY PREDICTED COLANIC ACID TRANSPORTER"/>
    <property type="match status" value="1"/>
</dbReference>
<keyword evidence="2" id="KW-1003">Cell membrane</keyword>
<dbReference type="EMBL" id="JACSYB010000001">
    <property type="protein sequence ID" value="MCG8147767.1"/>
    <property type="molecule type" value="Genomic_DNA"/>
</dbReference>
<feature type="transmembrane region" description="Helical" evidence="6">
    <location>
        <begin position="310"/>
        <end position="334"/>
    </location>
</feature>
<reference evidence="7" key="1">
    <citation type="submission" date="2021-08" db="EMBL/GenBank/DDBJ databases">
        <title>Complete genome sequence of Moraxella sp strain PS-22.</title>
        <authorList>
            <person name="Das S.K."/>
        </authorList>
    </citation>
    <scope>NUCLEOTIDE SEQUENCE</scope>
    <source>
        <strain evidence="7">PS-22</strain>
    </source>
</reference>
<feature type="transmembrane region" description="Helical" evidence="6">
    <location>
        <begin position="88"/>
        <end position="114"/>
    </location>
</feature>
<dbReference type="InterPro" id="IPR050833">
    <property type="entry name" value="Poly_Biosynth_Transport"/>
</dbReference>
<feature type="transmembrane region" description="Helical" evidence="6">
    <location>
        <begin position="340"/>
        <end position="362"/>
    </location>
</feature>
<evidence type="ECO:0000256" key="5">
    <source>
        <dbReference type="ARBA" id="ARBA00023136"/>
    </source>
</evidence>
<protein>
    <recommendedName>
        <fullName evidence="9">Polysaccharide biosynthesis protein</fullName>
    </recommendedName>
</protein>
<feature type="transmembrane region" description="Helical" evidence="6">
    <location>
        <begin position="399"/>
        <end position="421"/>
    </location>
</feature>
<dbReference type="InterPro" id="IPR002528">
    <property type="entry name" value="MATE_fam"/>
</dbReference>